<dbReference type="Pfam" id="PF15397">
    <property type="entry name" value="DUF4618"/>
    <property type="match status" value="1"/>
</dbReference>
<reference evidence="3" key="1">
    <citation type="submission" date="2021-01" db="EMBL/GenBank/DDBJ databases">
        <title>A chromosome-scale assembly of European eel, Anguilla anguilla.</title>
        <authorList>
            <person name="Henkel C."/>
            <person name="Jong-Raadsen S.A."/>
            <person name="Dufour S."/>
            <person name="Weltzien F.-A."/>
            <person name="Palstra A.P."/>
            <person name="Pelster B."/>
            <person name="Spaink H.P."/>
            <person name="Van Den Thillart G.E."/>
            <person name="Jansen H."/>
            <person name="Zahm M."/>
            <person name="Klopp C."/>
            <person name="Cedric C."/>
            <person name="Louis A."/>
            <person name="Berthelot C."/>
            <person name="Parey E."/>
            <person name="Roest Crollius H."/>
            <person name="Montfort J."/>
            <person name="Robinson-Rechavi M."/>
            <person name="Bucao C."/>
            <person name="Bouchez O."/>
            <person name="Gislard M."/>
            <person name="Lluch J."/>
            <person name="Milhes M."/>
            <person name="Lampietro C."/>
            <person name="Lopez Roques C."/>
            <person name="Donnadieu C."/>
            <person name="Braasch I."/>
            <person name="Desvignes T."/>
            <person name="Postlethwait J."/>
            <person name="Bobe J."/>
            <person name="Guiguen Y."/>
            <person name="Dirks R."/>
        </authorList>
    </citation>
    <scope>NUCLEOTIDE SEQUENCE</scope>
    <source>
        <strain evidence="3">Tag_6206</strain>
        <tissue evidence="3">Liver</tissue>
    </source>
</reference>
<proteinExistence type="predicted"/>
<keyword evidence="4" id="KW-1185">Reference proteome</keyword>
<accession>A0A9D3RMQ7</accession>
<feature type="coiled-coil region" evidence="1">
    <location>
        <begin position="250"/>
        <end position="350"/>
    </location>
</feature>
<comment type="caution">
    <text evidence="3">The sequence shown here is derived from an EMBL/GenBank/DDBJ whole genome shotgun (WGS) entry which is preliminary data.</text>
</comment>
<feature type="coiled-coil region" evidence="1">
    <location>
        <begin position="136"/>
        <end position="163"/>
    </location>
</feature>
<protein>
    <submittedName>
        <fullName evidence="3">Uncharacterized protein</fullName>
    </submittedName>
</protein>
<feature type="region of interest" description="Disordered" evidence="2">
    <location>
        <begin position="23"/>
        <end position="79"/>
    </location>
</feature>
<dbReference type="InterPro" id="IPR029236">
    <property type="entry name" value="DUF4618"/>
</dbReference>
<name>A0A9D3RMQ7_ANGAN</name>
<dbReference type="PANTHER" id="PTHR28574:SF1">
    <property type="entry name" value="RIKEN CDNA 6820408C15 GENE"/>
    <property type="match status" value="1"/>
</dbReference>
<evidence type="ECO:0000313" key="3">
    <source>
        <dbReference type="EMBL" id="KAG5836339.1"/>
    </source>
</evidence>
<keyword evidence="1" id="KW-0175">Coiled coil</keyword>
<dbReference type="PANTHER" id="PTHR28574">
    <property type="entry name" value="RIKEN CDNA 6820408C15"/>
    <property type="match status" value="1"/>
</dbReference>
<dbReference type="EMBL" id="JAFIRN010000014">
    <property type="protein sequence ID" value="KAG5836339.1"/>
    <property type="molecule type" value="Genomic_DNA"/>
</dbReference>
<evidence type="ECO:0000256" key="1">
    <source>
        <dbReference type="SAM" id="Coils"/>
    </source>
</evidence>
<organism evidence="3 4">
    <name type="scientific">Anguilla anguilla</name>
    <name type="common">European freshwater eel</name>
    <name type="synonym">Muraena anguilla</name>
    <dbReference type="NCBI Taxonomy" id="7936"/>
    <lineage>
        <taxon>Eukaryota</taxon>
        <taxon>Metazoa</taxon>
        <taxon>Chordata</taxon>
        <taxon>Craniata</taxon>
        <taxon>Vertebrata</taxon>
        <taxon>Euteleostomi</taxon>
        <taxon>Actinopterygii</taxon>
        <taxon>Neopterygii</taxon>
        <taxon>Teleostei</taxon>
        <taxon>Anguilliformes</taxon>
        <taxon>Anguillidae</taxon>
        <taxon>Anguilla</taxon>
    </lineage>
</organism>
<evidence type="ECO:0000256" key="2">
    <source>
        <dbReference type="SAM" id="MobiDB-lite"/>
    </source>
</evidence>
<sequence length="387" mass="43838">MDTLPDLPDLNLKQYFKEVDYSNWQRSNRRKDASGQKTKTVPWAHPPTLPKVSSPSVSGKTARRENGSAASSAASKQVQLDWPGLSRPGTVHVGSTVSLKTMYAMKKNAVALEPLPQKKDTTKILKMLIKLRRDAIEQLGEHCVSLQERNQRLTREIEDANQNSFSSVRESIMLHGKLGDTFAALNGFSRRRIGQAQAELRDVQDSAEKQLCGLREQLGGVSADVLKAREELHTLRTYRDMQYPVKALKIAKMKAEIHSLKEKLQDEHEGVASICKNQMERLAEKSREKEEDMLSAIAKQHLSYVSPVVQQMASRNCLMRKEIETFKKRIRELEEANEELAAEVGALRRSRGSLRKETLRRGFPEADKCTPDMDVVLNIPQEEWLPI</sequence>
<dbReference type="Proteomes" id="UP001044222">
    <property type="component" value="Chromosome 14"/>
</dbReference>
<gene>
    <name evidence="3" type="ORF">ANANG_G00253520</name>
</gene>
<dbReference type="AlphaFoldDB" id="A0A9D3RMQ7"/>
<evidence type="ECO:0000313" key="4">
    <source>
        <dbReference type="Proteomes" id="UP001044222"/>
    </source>
</evidence>